<evidence type="ECO:0000313" key="5">
    <source>
        <dbReference type="EMBL" id="KYP48562.1"/>
    </source>
</evidence>
<keyword evidence="2 4" id="KW-0472">Membrane</keyword>
<gene>
    <name evidence="5" type="ORF">KK1_029713</name>
</gene>
<evidence type="ECO:0000256" key="1">
    <source>
        <dbReference type="ARBA" id="ARBA00004370"/>
    </source>
</evidence>
<dbReference type="PANTHER" id="PTHR31234:SF2">
    <property type="entry name" value="OS05G0199100 PROTEIN"/>
    <property type="match status" value="1"/>
</dbReference>
<dbReference type="PANTHER" id="PTHR31234">
    <property type="entry name" value="LATE EMBRYOGENESIS ABUNDANT (LEA) HYDROXYPROLINE-RICH GLYCOPROTEIN FAMILY"/>
    <property type="match status" value="1"/>
</dbReference>
<dbReference type="InterPro" id="IPR044839">
    <property type="entry name" value="NDR1-like"/>
</dbReference>
<organism evidence="5 6">
    <name type="scientific">Cajanus cajan</name>
    <name type="common">Pigeon pea</name>
    <name type="synonym">Cajanus indicus</name>
    <dbReference type="NCBI Taxonomy" id="3821"/>
    <lineage>
        <taxon>Eukaryota</taxon>
        <taxon>Viridiplantae</taxon>
        <taxon>Streptophyta</taxon>
        <taxon>Embryophyta</taxon>
        <taxon>Tracheophyta</taxon>
        <taxon>Spermatophyta</taxon>
        <taxon>Magnoliopsida</taxon>
        <taxon>eudicotyledons</taxon>
        <taxon>Gunneridae</taxon>
        <taxon>Pentapetalae</taxon>
        <taxon>rosids</taxon>
        <taxon>fabids</taxon>
        <taxon>Fabales</taxon>
        <taxon>Fabaceae</taxon>
        <taxon>Papilionoideae</taxon>
        <taxon>50 kb inversion clade</taxon>
        <taxon>NPAAA clade</taxon>
        <taxon>indigoferoid/millettioid clade</taxon>
        <taxon>Phaseoleae</taxon>
        <taxon>Cajanus</taxon>
    </lineage>
</organism>
<dbReference type="AlphaFoldDB" id="A0A151S179"/>
<evidence type="ECO:0008006" key="7">
    <source>
        <dbReference type="Google" id="ProtNLM"/>
    </source>
</evidence>
<evidence type="ECO:0000313" key="6">
    <source>
        <dbReference type="Proteomes" id="UP000075243"/>
    </source>
</evidence>
<keyword evidence="6" id="KW-1185">Reference proteome</keyword>
<evidence type="ECO:0000256" key="2">
    <source>
        <dbReference type="ARBA" id="ARBA00023136"/>
    </source>
</evidence>
<name>A0A151S179_CAJCA</name>
<dbReference type="Gramene" id="C.cajan_26930.t">
    <property type="protein sequence ID" value="C.cajan_26930.t.cds1"/>
    <property type="gene ID" value="C.cajan_26930"/>
</dbReference>
<evidence type="ECO:0000256" key="3">
    <source>
        <dbReference type="SAM" id="MobiDB-lite"/>
    </source>
</evidence>
<dbReference type="Proteomes" id="UP000075243">
    <property type="component" value="Unassembled WGS sequence"/>
</dbReference>
<reference evidence="5" key="1">
    <citation type="journal article" date="2012" name="Nat. Biotechnol.">
        <title>Draft genome sequence of pigeonpea (Cajanus cajan), an orphan legume crop of resource-poor farmers.</title>
        <authorList>
            <person name="Varshney R.K."/>
            <person name="Chen W."/>
            <person name="Li Y."/>
            <person name="Bharti A.K."/>
            <person name="Saxena R.K."/>
            <person name="Schlueter J.A."/>
            <person name="Donoghue M.T."/>
            <person name="Azam S."/>
            <person name="Fan G."/>
            <person name="Whaley A.M."/>
            <person name="Farmer A.D."/>
            <person name="Sheridan J."/>
            <person name="Iwata A."/>
            <person name="Tuteja R."/>
            <person name="Penmetsa R.V."/>
            <person name="Wu W."/>
            <person name="Upadhyaya H.D."/>
            <person name="Yang S.P."/>
            <person name="Shah T."/>
            <person name="Saxena K.B."/>
            <person name="Michael T."/>
            <person name="McCombie W.R."/>
            <person name="Yang B."/>
            <person name="Zhang G."/>
            <person name="Yang H."/>
            <person name="Wang J."/>
            <person name="Spillane C."/>
            <person name="Cook D.R."/>
            <person name="May G.D."/>
            <person name="Xu X."/>
            <person name="Jackson S.A."/>
        </authorList>
    </citation>
    <scope>NUCLEOTIDE SEQUENCE [LARGE SCALE GENOMIC DNA]</scope>
</reference>
<comment type="subcellular location">
    <subcellularLocation>
        <location evidence="1">Membrane</location>
    </subcellularLocation>
</comment>
<dbReference type="OMA" id="FIRGFIM"/>
<sequence>MDPAYVGRGPGKDSFSQQPSSHGYGEAPAPPPMAAPPQMMYYPPPMGYNPGPAAHMPHQGYPPGYTPYPNEYAQANVYHYPAGPYFRNPPPAYHRSGGGKAFIRGFIMCLCILFTAFFVATLVMALALHPQLPLYTVNSLSVLNFNTTSTLAGDWNASFMIQNINDKLTGEFSGFKADLLHKNDVVAVSFVPDFVLDKKQVKHVDVKPSSTGTSFPEWNLGDLGKEQATGSITFTMRISSMVAFKSSSMSTRGSLVLALCDGLKVVFQNNTGTGALENGGSPILCQLYM</sequence>
<dbReference type="GO" id="GO:0005886">
    <property type="term" value="C:plasma membrane"/>
    <property type="evidence" value="ECO:0007669"/>
    <property type="project" value="TreeGrafter"/>
</dbReference>
<dbReference type="STRING" id="3821.A0A151S179"/>
<feature type="region of interest" description="Disordered" evidence="3">
    <location>
        <begin position="1"/>
        <end position="31"/>
    </location>
</feature>
<accession>A0A151S179</accession>
<keyword evidence="4" id="KW-0812">Transmembrane</keyword>
<feature type="transmembrane region" description="Helical" evidence="4">
    <location>
        <begin position="105"/>
        <end position="128"/>
    </location>
</feature>
<dbReference type="OrthoDB" id="695142at2759"/>
<evidence type="ECO:0000256" key="4">
    <source>
        <dbReference type="SAM" id="Phobius"/>
    </source>
</evidence>
<dbReference type="EMBL" id="KQ483496">
    <property type="protein sequence ID" value="KYP48562.1"/>
    <property type="molecule type" value="Genomic_DNA"/>
</dbReference>
<proteinExistence type="predicted"/>
<protein>
    <recommendedName>
        <fullName evidence="7">Late embryogenesis abundant protein LEA-2 subgroup domain-containing protein</fullName>
    </recommendedName>
</protein>
<keyword evidence="4" id="KW-1133">Transmembrane helix</keyword>
<dbReference type="GO" id="GO:0098542">
    <property type="term" value="P:defense response to other organism"/>
    <property type="evidence" value="ECO:0007669"/>
    <property type="project" value="InterPro"/>
</dbReference>